<accession>A0ABW5JX97</accession>
<dbReference type="Proteomes" id="UP001597467">
    <property type="component" value="Unassembled WGS sequence"/>
</dbReference>
<organism evidence="1 2">
    <name type="scientific">Lacinutrix gracilariae</name>
    <dbReference type="NCBI Taxonomy" id="1747198"/>
    <lineage>
        <taxon>Bacteria</taxon>
        <taxon>Pseudomonadati</taxon>
        <taxon>Bacteroidota</taxon>
        <taxon>Flavobacteriia</taxon>
        <taxon>Flavobacteriales</taxon>
        <taxon>Flavobacteriaceae</taxon>
        <taxon>Lacinutrix</taxon>
    </lineage>
</organism>
<sequence>MKDKKILFITYDLSGYYDSIHNQLNAQYKHVDYYNIASLKKYKYKHIFEKAYAAIYKLFTKNKLKNYYKLQPIIEATAGKTYDYILIVRPDLFFDSQLSILKSKTKNFIAYYHDSINNITRKKEVISFFDKVYSYEKKDVKDYNLIFLPNFIYLNQDYKKTALTYDAFTIMSKDFRFNTLEKLAAYFKKKQVKYEFLVQSDKKIESELIHFIQERKNNKQVLEYLLKTNIIVDIHKYGVQDGLTFRVFESLFLEKKLITTNADIKTYDFYNPNNIHVITPDTEIDIPETFLNTPYEPIPSEIYQKYHYTNWLKTILS</sequence>
<keyword evidence="2" id="KW-1185">Reference proteome</keyword>
<dbReference type="RefSeq" id="WP_379900538.1">
    <property type="nucleotide sequence ID" value="NZ_JBHULM010000004.1"/>
</dbReference>
<evidence type="ECO:0000313" key="2">
    <source>
        <dbReference type="Proteomes" id="UP001597467"/>
    </source>
</evidence>
<proteinExistence type="predicted"/>
<reference evidence="2" key="1">
    <citation type="journal article" date="2019" name="Int. J. Syst. Evol. Microbiol.">
        <title>The Global Catalogue of Microorganisms (GCM) 10K type strain sequencing project: providing services to taxonomists for standard genome sequencing and annotation.</title>
        <authorList>
            <consortium name="The Broad Institute Genomics Platform"/>
            <consortium name="The Broad Institute Genome Sequencing Center for Infectious Disease"/>
            <person name="Wu L."/>
            <person name="Ma J."/>
        </authorList>
    </citation>
    <scope>NUCLEOTIDE SEQUENCE [LARGE SCALE GENOMIC DNA]</scope>
    <source>
        <strain evidence="2">KCTC 42808</strain>
    </source>
</reference>
<comment type="caution">
    <text evidence="1">The sequence shown here is derived from an EMBL/GenBank/DDBJ whole genome shotgun (WGS) entry which is preliminary data.</text>
</comment>
<evidence type="ECO:0000313" key="1">
    <source>
        <dbReference type="EMBL" id="MFD2541141.1"/>
    </source>
</evidence>
<name>A0ABW5JX97_9FLAO</name>
<dbReference type="EMBL" id="JBHULM010000004">
    <property type="protein sequence ID" value="MFD2541141.1"/>
    <property type="molecule type" value="Genomic_DNA"/>
</dbReference>
<gene>
    <name evidence="1" type="ORF">ACFSSB_02320</name>
</gene>
<protein>
    <submittedName>
        <fullName evidence="1">Uncharacterized protein</fullName>
    </submittedName>
</protein>